<feature type="domain" description="4-vinyl reductase 4VR" evidence="1">
    <location>
        <begin position="154"/>
        <end position="214"/>
    </location>
</feature>
<evidence type="ECO:0000259" key="1">
    <source>
        <dbReference type="SMART" id="SM00989"/>
    </source>
</evidence>
<dbReference type="KEGG" id="pmet:G4Y79_01020"/>
<dbReference type="SMART" id="SM00989">
    <property type="entry name" value="V4R"/>
    <property type="match status" value="1"/>
</dbReference>
<dbReference type="InterPro" id="IPR024096">
    <property type="entry name" value="NO_sig/Golgi_transp_ligand-bd"/>
</dbReference>
<protein>
    <submittedName>
        <fullName evidence="2">4-vinyl reductase</fullName>
    </submittedName>
</protein>
<evidence type="ECO:0000313" key="3">
    <source>
        <dbReference type="Proteomes" id="UP000594468"/>
    </source>
</evidence>
<proteinExistence type="predicted"/>
<dbReference type="Proteomes" id="UP000594468">
    <property type="component" value="Chromosome"/>
</dbReference>
<dbReference type="SUPFAM" id="SSF111126">
    <property type="entry name" value="Ligand-binding domain in the NO signalling and Golgi transport"/>
    <property type="match status" value="1"/>
</dbReference>
<gene>
    <name evidence="2" type="ORF">G4Y79_01020</name>
</gene>
<dbReference type="Gene3D" id="3.30.1380.20">
    <property type="entry name" value="Trafficking protein particle complex subunit 3"/>
    <property type="match status" value="1"/>
</dbReference>
<evidence type="ECO:0000313" key="2">
    <source>
        <dbReference type="EMBL" id="QPC82987.1"/>
    </source>
</evidence>
<dbReference type="Pfam" id="PF02830">
    <property type="entry name" value="V4R"/>
    <property type="match status" value="1"/>
</dbReference>
<accession>A0A7S8E9S2</accession>
<organism evidence="2 3">
    <name type="scientific">Phototrophicus methaneseepsis</name>
    <dbReference type="NCBI Taxonomy" id="2710758"/>
    <lineage>
        <taxon>Bacteria</taxon>
        <taxon>Bacillati</taxon>
        <taxon>Chloroflexota</taxon>
        <taxon>Candidatus Thermofontia</taxon>
        <taxon>Phototrophicales</taxon>
        <taxon>Phototrophicaceae</taxon>
        <taxon>Phototrophicus</taxon>
    </lineage>
</organism>
<dbReference type="InterPro" id="IPR004096">
    <property type="entry name" value="V4R"/>
</dbReference>
<dbReference type="AlphaFoldDB" id="A0A7S8E9S2"/>
<name>A0A7S8E9S2_9CHLR</name>
<keyword evidence="3" id="KW-1185">Reference proteome</keyword>
<dbReference type="RefSeq" id="WP_195171056.1">
    <property type="nucleotide sequence ID" value="NZ_CP062983.1"/>
</dbReference>
<sequence>MSTKSKNASIVSKPSGLTYPNRFAKAYFIAMDEVMGRHGLATLLGYANLEQYLDNPPDDSLAHGFDFRDLSALSQALEEMYGARGGRGMALRIGRAAFAMSLKNFGIMRGLGDSAFQSLPLTQRVDFGLKALASLFNNFSDQQCTVDTSSAAYLFHITNSPMAWGRVADKPVCHAQVGVIQETLRWATNGYEFHVMETACAATGHDHCTFRINKTAIGEW</sequence>
<reference evidence="2 3" key="1">
    <citation type="submission" date="2020-02" db="EMBL/GenBank/DDBJ databases">
        <authorList>
            <person name="Zheng R.K."/>
            <person name="Sun C.M."/>
        </authorList>
    </citation>
    <scope>NUCLEOTIDE SEQUENCE [LARGE SCALE GENOMIC DNA]</scope>
    <source>
        <strain evidence="3">rifampicinis</strain>
    </source>
</reference>
<dbReference type="EMBL" id="CP062983">
    <property type="protein sequence ID" value="QPC82987.1"/>
    <property type="molecule type" value="Genomic_DNA"/>
</dbReference>